<protein>
    <submittedName>
        <fullName evidence="1">Uncharacterized protein</fullName>
    </submittedName>
</protein>
<dbReference type="Proteomes" id="UP000664904">
    <property type="component" value="Chromosome"/>
</dbReference>
<accession>A0A975DJQ3</accession>
<dbReference type="EMBL" id="CP072133">
    <property type="protein sequence ID" value="QTH72899.1"/>
    <property type="molecule type" value="Genomic_DNA"/>
</dbReference>
<evidence type="ECO:0000313" key="1">
    <source>
        <dbReference type="EMBL" id="QTH72899.1"/>
    </source>
</evidence>
<dbReference type="RefSeq" id="WP_208844521.1">
    <property type="nucleotide sequence ID" value="NZ_CP072133.1"/>
</dbReference>
<keyword evidence="2" id="KW-1185">Reference proteome</keyword>
<proteinExistence type="predicted"/>
<organism evidence="1 2">
    <name type="scientific">Pseudoalteromonas xiamenensis</name>
    <dbReference type="NCBI Taxonomy" id="882626"/>
    <lineage>
        <taxon>Bacteria</taxon>
        <taxon>Pseudomonadati</taxon>
        <taxon>Pseudomonadota</taxon>
        <taxon>Gammaproteobacteria</taxon>
        <taxon>Alteromonadales</taxon>
        <taxon>Pseudoalteromonadaceae</taxon>
        <taxon>Pseudoalteromonas</taxon>
    </lineage>
</organism>
<sequence length="147" mass="17109">MRLYESQFNIEIRHIWHNAPAKPDVSCYLNGQQLDLEIAHLYSSESEAMAVLGRPLSLNMQRELALMAQTPDDEHLTTALSRLLSQKYKKKYTSERVWLVIRNASSLWHRPELELALHQLQTPKNQPFEQVWLVCDYFGKEGLCQIG</sequence>
<gene>
    <name evidence="1" type="ORF">J5O05_11705</name>
</gene>
<reference evidence="1" key="1">
    <citation type="submission" date="2021-03" db="EMBL/GenBank/DDBJ databases">
        <title>Complete Genome of Pseudoalteromonas xiamenensis STKMTI.2, a new potential marine bacterium producing anti-Vibrio compounds.</title>
        <authorList>
            <person name="Handayani D.P."/>
            <person name="Isnansetyo A."/>
            <person name="Istiqomah I."/>
            <person name="Jumina J."/>
        </authorList>
    </citation>
    <scope>NUCLEOTIDE SEQUENCE</scope>
    <source>
        <strain evidence="1">STKMTI.2</strain>
    </source>
</reference>
<dbReference type="KEGG" id="pxi:J5O05_11705"/>
<name>A0A975DJQ3_9GAMM</name>
<evidence type="ECO:0000313" key="2">
    <source>
        <dbReference type="Proteomes" id="UP000664904"/>
    </source>
</evidence>
<dbReference type="AlphaFoldDB" id="A0A975DJQ3"/>